<sequence>MAEHKEQVTYVFNNFVLKKWLHGDENRRRTLLVKLKSNLRELGLSKQATRTGLLQLVTKPCVIVKRLPVSNYDRKKLLQLLDNKYFVLIHRKQSQSSHRDDVEKKRLEDNSQDIIQHTSNAEISNAAAETTLINAVDVNRRSSSSEVTSLKKRILQNFVYESVNNSLDTTVLMQLKKHSDSKSSIHPMKDDIFERKHKEKTESKIKQKFCSVKNRLLDTSQEDSYESKTYSKVKLTDFIHKTQNVSVLEKSDKLIEHIDTLHQTPIKEDVNKAKICLKSKNFQIENQSVKTNSKTVIKRKIRSESSDRNTSLIKIQKKTEVSVSSKQITDNNRTDNSETSHYKMLSNDELVHITNQTNENIKEGGNSEVLERIRERRRKEKNNNVKKIREKLYKGFRGFDTSKEECKISFNHLENNEQHFDDPLHNDITGEKIEDILKKNKLTYDLSADNWQKDMESAILDKIKSDNLHDSIVSVKEYALHKTVTEKQIKDRSELSCDSDACTENTEKYYSLHNSIIDEETKKEETLVCEHGTSDNNFQENVIKNEKNSISDKVKSSENLDDSSTYKEKYCPMIEQGIKSMAVIVYNCENINVPAEVSSNNSSDSSNFTKKYCATNVTNKNMKNEALICLSDMITNNSWENIENAIPDKAKFDNSQNSVVTIEKCDIATKQKINDELINDESICTLPENSQKNIESTIPFEVIADNSCSSIVDIGKYAKHNTMIDKKKDKTSIYVENVIPDKFDNKLNNLCDFTVNVEKYISTDDITKDEREKNRASICKRNMSTNELENIENVVSVEKQGIQNFLSINDRENSSKRDNSTKHNIPSTIEINLDENIYFNKNTKEKAGTYTEAEETSTQTTLHTLQNQETRNVEGIDSAQHKNMQQDATSNSELLITSTHKSTSHNVDEKDNCDMLENNDENLLLTSNDDIVKDKKINDQLSMITSKLKKYFSEDKSNNFLSISPSKDPSSEVNNSDNYLLDSNSTDDNSGDVEVEIKIKPNTKSRILQKISLKAPWSTVNTYIKNLHRIKDKDNSSFLNEFLQVDCRTSEKSNITNIREKEDSTSLDDNITAEVDKIICDSKSTIKDSENHSEQRNSQDCLILNEDKNMMACNKKDKDECIQSIIQTTSTITENDLGSSKLAHDTFVLGKQLQKINDKQKNNEQQNFRDKTLEETKNVVEYNQDKEVKISSVEKPQITTKNNFESIKAAHDMPNITEQLPQTSSDMTHKKVRVRSIAELSCQCVVNASNPRNVCSAFCQSASQSATVHSMSSQSAVSQSVAPQSVAPQSTASQSAFSQSVSKQPPSSYDALRTLLTNTSSTVAPAETNILNNNNTVLNLVQITIKNICTNIEHCRNLTQYNNLKTHFPKKYLESLNILTKQISKDLEKLKKLLHINDVNNMLVYINYYMPRNCQPFTVLELINYKKICYDYSAQQNYANALQYQNVSEFAPNVSVSNINAQQFLRNARFPCTQMPNHNTFMQSSTMPHPVPSTSNINQQQLVRNSANFTQVPHSKQIRPNIHQSYMSYVPPTAHSRILNANPQPLEKASHPIQGQYTSADMLNIQHGFINMNNISSSNVDMCSHKPVNQGNVNVSSTTNTRQLYTGLQQNTINSTATASAANAQQQKQMYQISQMNSTTTGYPSPITNQNIPLGMCQIVPNCDNVRLPGSSTINPDISRTNVAMGNVRYNTNVNQQQTSCNSQISQTSSGKTQFLPQYDPNKTYSFLSQPAYYNIQMRPIQNTLPNQNMWQVPQQQLVVNQGNTNMPLITNTKQSYVMLNTVSNTTTVNNQFSQRDTSTHLINSSMNNILQNVQQNMSQKLPVNQENTNMSSTISTKQSHVTSKNPINSTTVKSQCVISKATSINSSIDNTLQNVQENVLNKKAEMPDLQNTNRMQKRAQSMNLQKNMYQESIYNKLQNIGFTDSEISTQRLSILQSMVSTISPRKDDAVLFLSKLSIDRKMQTNQVTPFNNLAILTDIQKIVLHDQIKSYFVLWEHKNSLSKQEFERVHNERLVLFNLYLNLGDFIKNMINKSQTVQKSIGISSQDTTSQNKSTLQENTISVDELTKTHLNQDNENSLKCNIILEKQSERSIDLNISKNSKPVTVRSNSEASNEESPCTVMTKKLLPKDTRLQEQDNNTLKKQSPKNSLIDTEKRSQNTKTLSPEEMSITEVSIKNLETKTEDNAINESLKAASLYDSTLSKQSLPNLQDASTENTKDQSEITRNNANNKGFSNTETESVHKTSNIVILNNSKNVTHEEHKTSEFCSGIQVSTNERSNSTESFESFGKLYIDESAENQCDKVSFEENILNKSQNSIEVLDTIKCDSTKVKLFSLLKNTTKADLCNTHQDSEEMQLQDSSSCNIKSVDIIKGHEDITKENEQLLVIKEIMFQKMSLKCEVSKDTLHVKKSMIKSINLDHSEDIEEKRMEINTQELSEDIEKIEIDTLSTIKETNKNREELLKIEEIICQKMLSKFKNSEDMSSIEDNSIRSNYLQFFEDKEEETITIGTQELEDIEKEKTEIDTHSSIKAINEQLKYVCEQKYGKSRTHALNSFQKNDSLNVNEQEDAKMEFLDANDVECISLKSDDSNSIPSILNIRSISPSLYDKIESINVFFKSDTKLTPNDENSLDINDNLGILDEINDKPCLRCKRKSMLHCQTCLQAHYCSERCSSLHWIAEHYKQCTNYNSIICIDD</sequence>
<dbReference type="PROSITE" id="PS01360">
    <property type="entry name" value="ZF_MYND_1"/>
    <property type="match status" value="1"/>
</dbReference>
<feature type="region of interest" description="Disordered" evidence="5">
    <location>
        <begin position="2207"/>
        <end position="2245"/>
    </location>
</feature>
<dbReference type="InterPro" id="IPR002893">
    <property type="entry name" value="Znf_MYND"/>
</dbReference>
<feature type="region of interest" description="Disordered" evidence="5">
    <location>
        <begin position="963"/>
        <end position="991"/>
    </location>
</feature>
<feature type="region of interest" description="Disordered" evidence="5">
    <location>
        <begin position="2127"/>
        <end position="2169"/>
    </location>
</feature>
<dbReference type="STRING" id="456900.A0A195BZ40"/>
<evidence type="ECO:0000259" key="6">
    <source>
        <dbReference type="PROSITE" id="PS50865"/>
    </source>
</evidence>
<feature type="compositionally biased region" description="Polar residues" evidence="5">
    <location>
        <begin position="2207"/>
        <end position="2216"/>
    </location>
</feature>
<evidence type="ECO:0000313" key="8">
    <source>
        <dbReference type="Proteomes" id="UP000078542"/>
    </source>
</evidence>
<dbReference type="GO" id="GO:0008270">
    <property type="term" value="F:zinc ion binding"/>
    <property type="evidence" value="ECO:0007669"/>
    <property type="project" value="UniProtKB-KW"/>
</dbReference>
<organism evidence="7 8">
    <name type="scientific">Cyphomyrmex costatus</name>
    <dbReference type="NCBI Taxonomy" id="456900"/>
    <lineage>
        <taxon>Eukaryota</taxon>
        <taxon>Metazoa</taxon>
        <taxon>Ecdysozoa</taxon>
        <taxon>Arthropoda</taxon>
        <taxon>Hexapoda</taxon>
        <taxon>Insecta</taxon>
        <taxon>Pterygota</taxon>
        <taxon>Neoptera</taxon>
        <taxon>Endopterygota</taxon>
        <taxon>Hymenoptera</taxon>
        <taxon>Apocrita</taxon>
        <taxon>Aculeata</taxon>
        <taxon>Formicoidea</taxon>
        <taxon>Formicidae</taxon>
        <taxon>Myrmicinae</taxon>
        <taxon>Cyphomyrmex</taxon>
    </lineage>
</organism>
<reference evidence="7 8" key="1">
    <citation type="submission" date="2016-03" db="EMBL/GenBank/DDBJ databases">
        <title>Cyphomyrmex costatus WGS genome.</title>
        <authorList>
            <person name="Nygaard S."/>
            <person name="Hu H."/>
            <person name="Boomsma J."/>
            <person name="Zhang G."/>
        </authorList>
    </citation>
    <scope>NUCLEOTIDE SEQUENCE [LARGE SCALE GENOMIC DNA]</scope>
    <source>
        <strain evidence="7">MS0001</strain>
        <tissue evidence="7">Whole body</tissue>
    </source>
</reference>
<dbReference type="EMBL" id="KQ978501">
    <property type="protein sequence ID" value="KYM93595.1"/>
    <property type="molecule type" value="Genomic_DNA"/>
</dbReference>
<feature type="compositionally biased region" description="Polar residues" evidence="5">
    <location>
        <begin position="2224"/>
        <end position="2245"/>
    </location>
</feature>
<evidence type="ECO:0000256" key="5">
    <source>
        <dbReference type="SAM" id="MobiDB-lite"/>
    </source>
</evidence>
<name>A0A195BZ40_9HYME</name>
<evidence type="ECO:0000256" key="1">
    <source>
        <dbReference type="ARBA" id="ARBA00022723"/>
    </source>
</evidence>
<dbReference type="PROSITE" id="PS50865">
    <property type="entry name" value="ZF_MYND_2"/>
    <property type="match status" value="1"/>
</dbReference>
<dbReference type="Proteomes" id="UP000078542">
    <property type="component" value="Unassembled WGS sequence"/>
</dbReference>
<keyword evidence="2 4" id="KW-0863">Zinc-finger</keyword>
<dbReference type="Gene3D" id="6.10.140.2220">
    <property type="match status" value="1"/>
</dbReference>
<feature type="compositionally biased region" description="Polar residues" evidence="5">
    <location>
        <begin position="2137"/>
        <end position="2152"/>
    </location>
</feature>
<accession>A0A195BZ40</accession>
<protein>
    <recommendedName>
        <fullName evidence="6">MYND-type domain-containing protein</fullName>
    </recommendedName>
</protein>
<keyword evidence="1" id="KW-0479">Metal-binding</keyword>
<keyword evidence="3" id="KW-0862">Zinc</keyword>
<gene>
    <name evidence="7" type="ORF">ALC62_15953</name>
</gene>
<evidence type="ECO:0000256" key="2">
    <source>
        <dbReference type="ARBA" id="ARBA00022771"/>
    </source>
</evidence>
<evidence type="ECO:0000313" key="7">
    <source>
        <dbReference type="EMBL" id="KYM93595.1"/>
    </source>
</evidence>
<feature type="compositionally biased region" description="Low complexity" evidence="5">
    <location>
        <begin position="974"/>
        <end position="988"/>
    </location>
</feature>
<feature type="domain" description="MYND-type" evidence="6">
    <location>
        <begin position="2647"/>
        <end position="2684"/>
    </location>
</feature>
<evidence type="ECO:0000256" key="4">
    <source>
        <dbReference type="PROSITE-ProRule" id="PRU00134"/>
    </source>
</evidence>
<evidence type="ECO:0000256" key="3">
    <source>
        <dbReference type="ARBA" id="ARBA00022833"/>
    </source>
</evidence>
<dbReference type="SUPFAM" id="SSF144232">
    <property type="entry name" value="HIT/MYND zinc finger-like"/>
    <property type="match status" value="1"/>
</dbReference>
<feature type="compositionally biased region" description="Polar residues" evidence="5">
    <location>
        <begin position="963"/>
        <end position="973"/>
    </location>
</feature>
<keyword evidence="8" id="KW-1185">Reference proteome</keyword>
<proteinExistence type="predicted"/>